<feature type="chain" id="PRO_5015539197" description="Periplasmic nitrate reductase, electron transfer subunit" evidence="15">
    <location>
        <begin position="28"/>
        <end position="185"/>
    </location>
</feature>
<evidence type="ECO:0000256" key="6">
    <source>
        <dbReference type="ARBA" id="ARBA00022723"/>
    </source>
</evidence>
<dbReference type="EMBL" id="OUUY01000024">
    <property type="protein sequence ID" value="SPP99808.1"/>
    <property type="molecule type" value="Genomic_DNA"/>
</dbReference>
<feature type="region of interest" description="Disordered" evidence="14">
    <location>
        <begin position="166"/>
        <end position="185"/>
    </location>
</feature>
<keyword evidence="6 13" id="KW-0479">Metal-binding</keyword>
<feature type="binding site" description="axial binding residue" evidence="13">
    <location>
        <position position="145"/>
    </location>
    <ligand>
        <name>heme c</name>
        <dbReference type="ChEBI" id="CHEBI:61717"/>
        <label>2</label>
    </ligand>
    <ligandPart>
        <name>Fe</name>
        <dbReference type="ChEBI" id="CHEBI:18248"/>
    </ligandPart>
</feature>
<gene>
    <name evidence="16" type="primary">napB</name>
    <name evidence="16" type="ORF">NBG4_120015</name>
</gene>
<dbReference type="Pfam" id="PF03892">
    <property type="entry name" value="NapB"/>
    <property type="match status" value="1"/>
</dbReference>
<dbReference type="PIRSF" id="PIRSF006105">
    <property type="entry name" value="NapB"/>
    <property type="match status" value="1"/>
</dbReference>
<comment type="similarity">
    <text evidence="2">Belongs to the NapB family.</text>
</comment>
<reference evidence="17" key="1">
    <citation type="submission" date="2018-03" db="EMBL/GenBank/DDBJ databases">
        <authorList>
            <person name="Zecchin S."/>
        </authorList>
    </citation>
    <scope>NUCLEOTIDE SEQUENCE [LARGE SCALE GENOMIC DNA]</scope>
</reference>
<dbReference type="GO" id="GO:0009061">
    <property type="term" value="P:anaerobic respiration"/>
    <property type="evidence" value="ECO:0007669"/>
    <property type="project" value="InterPro"/>
</dbReference>
<evidence type="ECO:0000256" key="14">
    <source>
        <dbReference type="SAM" id="MobiDB-lite"/>
    </source>
</evidence>
<dbReference type="Proteomes" id="UP000245125">
    <property type="component" value="Unassembled WGS sequence"/>
</dbReference>
<evidence type="ECO:0000256" key="15">
    <source>
        <dbReference type="SAM" id="SignalP"/>
    </source>
</evidence>
<feature type="binding site" description="covalent" evidence="12">
    <location>
        <position position="99"/>
    </location>
    <ligand>
        <name>heme c</name>
        <dbReference type="ChEBI" id="CHEBI:61717"/>
        <label>1</label>
    </ligand>
</feature>
<sequence length="185" mass="20219">MNAIWRQGLLAASIAVILAIGAMPAAAGEHKHKEKSEDELGIRKGSVYEEEKVEPKHGEYSHKEPGKSKRIERAFENSPPLIPHDLTGMLPLAETNNACLNCHMPETAGGIGATAMPKSHFFDMETGKDLGGKLDGKRYSCLECHVPQVSLPEPIKNQFKADFRSKKSRTSSNLLDSLNEGVKAE</sequence>
<evidence type="ECO:0000256" key="7">
    <source>
        <dbReference type="ARBA" id="ARBA00022729"/>
    </source>
</evidence>
<keyword evidence="9" id="KW-0249">Electron transport</keyword>
<evidence type="ECO:0000256" key="4">
    <source>
        <dbReference type="ARBA" id="ARBA00022448"/>
    </source>
</evidence>
<evidence type="ECO:0000313" key="17">
    <source>
        <dbReference type="Proteomes" id="UP000245125"/>
    </source>
</evidence>
<feature type="binding site" description="axial binding residue" evidence="13">
    <location>
        <position position="120"/>
    </location>
    <ligand>
        <name>heme c</name>
        <dbReference type="ChEBI" id="CHEBI:61717"/>
        <label>2</label>
    </ligand>
    <ligandPart>
        <name>Fe</name>
        <dbReference type="ChEBI" id="CHEBI:18248"/>
    </ligandPart>
</feature>
<evidence type="ECO:0000256" key="2">
    <source>
        <dbReference type="ARBA" id="ARBA00007368"/>
    </source>
</evidence>
<accession>A0A2U3QEG8</accession>
<dbReference type="PANTHER" id="PTHR38604:SF1">
    <property type="entry name" value="PERIPLASMIC NITRATE REDUCTASE, ELECTRON TRANSFER SUBUNIT"/>
    <property type="match status" value="1"/>
</dbReference>
<comment type="PTM">
    <text evidence="12">Binds 2 heme C groups per subunit.</text>
</comment>
<dbReference type="SUPFAM" id="SSF48695">
    <property type="entry name" value="Multiheme cytochromes"/>
    <property type="match status" value="1"/>
</dbReference>
<comment type="subcellular location">
    <subcellularLocation>
        <location evidence="1">Periplasm</location>
    </subcellularLocation>
</comment>
<keyword evidence="5 12" id="KW-0349">Heme</keyword>
<evidence type="ECO:0000256" key="9">
    <source>
        <dbReference type="ARBA" id="ARBA00022982"/>
    </source>
</evidence>
<feature type="binding site" description="axial binding residue" evidence="13">
    <location>
        <position position="103"/>
    </location>
    <ligand>
        <name>heme c</name>
        <dbReference type="ChEBI" id="CHEBI:61717"/>
        <label>1</label>
    </ligand>
    <ligandPart>
        <name>Fe</name>
        <dbReference type="ChEBI" id="CHEBI:18248"/>
    </ligandPart>
</feature>
<feature type="binding site" description="covalent" evidence="12">
    <location>
        <position position="102"/>
    </location>
    <ligand>
        <name>heme c</name>
        <dbReference type="ChEBI" id="CHEBI:61717"/>
        <label>1</label>
    </ligand>
</feature>
<keyword evidence="16" id="KW-0560">Oxidoreductase</keyword>
<dbReference type="GO" id="GO:0046872">
    <property type="term" value="F:metal ion binding"/>
    <property type="evidence" value="ECO:0007669"/>
    <property type="project" value="UniProtKB-KW"/>
</dbReference>
<keyword evidence="7 15" id="KW-0732">Signal</keyword>
<proteinExistence type="inferred from homology"/>
<keyword evidence="10 13" id="KW-0408">Iron</keyword>
<keyword evidence="17" id="KW-1185">Reference proteome</keyword>
<evidence type="ECO:0000256" key="3">
    <source>
        <dbReference type="ARBA" id="ARBA00013773"/>
    </source>
</evidence>
<evidence type="ECO:0000256" key="11">
    <source>
        <dbReference type="ARBA" id="ARBA00031832"/>
    </source>
</evidence>
<dbReference type="GO" id="GO:0042597">
    <property type="term" value="C:periplasmic space"/>
    <property type="evidence" value="ECO:0007669"/>
    <property type="project" value="UniProtKB-SubCell"/>
</dbReference>
<evidence type="ECO:0000256" key="5">
    <source>
        <dbReference type="ARBA" id="ARBA00022617"/>
    </source>
</evidence>
<evidence type="ECO:0000256" key="1">
    <source>
        <dbReference type="ARBA" id="ARBA00004418"/>
    </source>
</evidence>
<dbReference type="PANTHER" id="PTHR38604">
    <property type="entry name" value="PERIPLASMIC NITRATE REDUCTASE, ELECTRON TRANSFER SUBUNIT"/>
    <property type="match status" value="1"/>
</dbReference>
<protein>
    <recommendedName>
        <fullName evidence="3">Periplasmic nitrate reductase, electron transfer subunit</fullName>
    </recommendedName>
    <alternativeName>
        <fullName evidence="11">Diheme cytochrome c NapB</fullName>
    </alternativeName>
</protein>
<feature type="signal peptide" evidence="15">
    <location>
        <begin position="1"/>
        <end position="27"/>
    </location>
</feature>
<dbReference type="Gene3D" id="1.10.1130.10">
    <property type="entry name" value="Flavocytochrome C3, Chain A"/>
    <property type="match status" value="1"/>
</dbReference>
<feature type="compositionally biased region" description="Basic and acidic residues" evidence="14">
    <location>
        <begin position="28"/>
        <end position="68"/>
    </location>
</feature>
<feature type="region of interest" description="Disordered" evidence="14">
    <location>
        <begin position="26"/>
        <end position="68"/>
    </location>
</feature>
<feature type="binding site" description="covalent" evidence="12">
    <location>
        <position position="141"/>
    </location>
    <ligand>
        <name>heme c</name>
        <dbReference type="ChEBI" id="CHEBI:61717"/>
        <label>2</label>
    </ligand>
</feature>
<evidence type="ECO:0000256" key="13">
    <source>
        <dbReference type="PIRSR" id="PIRSR006105-2"/>
    </source>
</evidence>
<dbReference type="AlphaFoldDB" id="A0A2U3QEG8"/>
<evidence type="ECO:0000256" key="8">
    <source>
        <dbReference type="ARBA" id="ARBA00022764"/>
    </source>
</evidence>
<evidence type="ECO:0000256" key="12">
    <source>
        <dbReference type="PIRSR" id="PIRSR006105-1"/>
    </source>
</evidence>
<dbReference type="InterPro" id="IPR005591">
    <property type="entry name" value="NapB"/>
</dbReference>
<evidence type="ECO:0000256" key="10">
    <source>
        <dbReference type="ARBA" id="ARBA00023004"/>
    </source>
</evidence>
<keyword evidence="8" id="KW-0574">Periplasm</keyword>
<name>A0A2U3QEG8_9BACT</name>
<dbReference type="InterPro" id="IPR036280">
    <property type="entry name" value="Multihaem_cyt_sf"/>
</dbReference>
<keyword evidence="4" id="KW-0813">Transport</keyword>
<organism evidence="16 17">
    <name type="scientific">Candidatus Sulfobium mesophilum</name>
    <dbReference type="NCBI Taxonomy" id="2016548"/>
    <lineage>
        <taxon>Bacteria</taxon>
        <taxon>Pseudomonadati</taxon>
        <taxon>Nitrospirota</taxon>
        <taxon>Nitrospiria</taxon>
        <taxon>Nitrospirales</taxon>
        <taxon>Nitrospiraceae</taxon>
        <taxon>Candidatus Sulfobium</taxon>
    </lineage>
</organism>
<feature type="binding site" description="axial binding residue" evidence="13">
    <location>
        <position position="84"/>
    </location>
    <ligand>
        <name>heme c</name>
        <dbReference type="ChEBI" id="CHEBI:61717"/>
        <label>1</label>
    </ligand>
    <ligandPart>
        <name>Fe</name>
        <dbReference type="ChEBI" id="CHEBI:18248"/>
    </ligandPart>
</feature>
<dbReference type="GO" id="GO:0016491">
    <property type="term" value="F:oxidoreductase activity"/>
    <property type="evidence" value="ECO:0007669"/>
    <property type="project" value="UniProtKB-KW"/>
</dbReference>
<evidence type="ECO:0000313" key="16">
    <source>
        <dbReference type="EMBL" id="SPP99808.1"/>
    </source>
</evidence>
<feature type="binding site" description="covalent" evidence="12">
    <location>
        <position position="144"/>
    </location>
    <ligand>
        <name>heme c</name>
        <dbReference type="ChEBI" id="CHEBI:61717"/>
        <label>2</label>
    </ligand>
</feature>